<organism evidence="1 2">
    <name type="scientific">Ixodes persulcatus</name>
    <name type="common">Taiga tick</name>
    <dbReference type="NCBI Taxonomy" id="34615"/>
    <lineage>
        <taxon>Eukaryota</taxon>
        <taxon>Metazoa</taxon>
        <taxon>Ecdysozoa</taxon>
        <taxon>Arthropoda</taxon>
        <taxon>Chelicerata</taxon>
        <taxon>Arachnida</taxon>
        <taxon>Acari</taxon>
        <taxon>Parasitiformes</taxon>
        <taxon>Ixodida</taxon>
        <taxon>Ixodoidea</taxon>
        <taxon>Ixodidae</taxon>
        <taxon>Ixodinae</taxon>
        <taxon>Ixodes</taxon>
    </lineage>
</organism>
<name>A0AC60PWT3_IXOPE</name>
<keyword evidence="2" id="KW-1185">Reference proteome</keyword>
<dbReference type="Proteomes" id="UP000805193">
    <property type="component" value="Unassembled WGS sequence"/>
</dbReference>
<proteinExistence type="predicted"/>
<comment type="caution">
    <text evidence="1">The sequence shown here is derived from an EMBL/GenBank/DDBJ whole genome shotgun (WGS) entry which is preliminary data.</text>
</comment>
<gene>
    <name evidence="1" type="ORF">HPB47_027122</name>
</gene>
<accession>A0AC60PWT3</accession>
<evidence type="ECO:0000313" key="1">
    <source>
        <dbReference type="EMBL" id="KAG0425744.1"/>
    </source>
</evidence>
<evidence type="ECO:0000313" key="2">
    <source>
        <dbReference type="Proteomes" id="UP000805193"/>
    </source>
</evidence>
<protein>
    <submittedName>
        <fullName evidence="1">Uncharacterized protein</fullName>
    </submittedName>
</protein>
<reference evidence="1 2" key="1">
    <citation type="journal article" date="2020" name="Cell">
        <title>Large-Scale Comparative Analyses of Tick Genomes Elucidate Their Genetic Diversity and Vector Capacities.</title>
        <authorList>
            <consortium name="Tick Genome and Microbiome Consortium (TIGMIC)"/>
            <person name="Jia N."/>
            <person name="Wang J."/>
            <person name="Shi W."/>
            <person name="Du L."/>
            <person name="Sun Y."/>
            <person name="Zhan W."/>
            <person name="Jiang J.F."/>
            <person name="Wang Q."/>
            <person name="Zhang B."/>
            <person name="Ji P."/>
            <person name="Bell-Sakyi L."/>
            <person name="Cui X.M."/>
            <person name="Yuan T.T."/>
            <person name="Jiang B.G."/>
            <person name="Yang W.F."/>
            <person name="Lam T.T."/>
            <person name="Chang Q.C."/>
            <person name="Ding S.J."/>
            <person name="Wang X.J."/>
            <person name="Zhu J.G."/>
            <person name="Ruan X.D."/>
            <person name="Zhao L."/>
            <person name="Wei J.T."/>
            <person name="Ye R.Z."/>
            <person name="Que T.C."/>
            <person name="Du C.H."/>
            <person name="Zhou Y.H."/>
            <person name="Cheng J.X."/>
            <person name="Dai P.F."/>
            <person name="Guo W.B."/>
            <person name="Han X.H."/>
            <person name="Huang E.J."/>
            <person name="Li L.F."/>
            <person name="Wei W."/>
            <person name="Gao Y.C."/>
            <person name="Liu J.Z."/>
            <person name="Shao H.Z."/>
            <person name="Wang X."/>
            <person name="Wang C.C."/>
            <person name="Yang T.C."/>
            <person name="Huo Q.B."/>
            <person name="Li W."/>
            <person name="Chen H.Y."/>
            <person name="Chen S.E."/>
            <person name="Zhou L.G."/>
            <person name="Ni X.B."/>
            <person name="Tian J.H."/>
            <person name="Sheng Y."/>
            <person name="Liu T."/>
            <person name="Pan Y.S."/>
            <person name="Xia L.Y."/>
            <person name="Li J."/>
            <person name="Zhao F."/>
            <person name="Cao W.C."/>
        </authorList>
    </citation>
    <scope>NUCLEOTIDE SEQUENCE [LARGE SCALE GENOMIC DNA]</scope>
    <source>
        <strain evidence="1">Iper-2018</strain>
    </source>
</reference>
<dbReference type="EMBL" id="JABSTQ010009806">
    <property type="protein sequence ID" value="KAG0425744.1"/>
    <property type="molecule type" value="Genomic_DNA"/>
</dbReference>
<sequence length="490" mass="53112">MAGACGSTPGTFGCGPQGRVTLPSPWSTDLTAVPRSFNKFKIEAYRASTLASSRQVARSKKFISEAYVDPASVQVLRSTTGVLIKASCFRSQRKAKLGRFLCTSTWMRGPGGALLACQSCPRGRFFLSVEGERSFPGRVEFFPPQPSRRLIEECKSKPLSLLGGLMRRTASLDAIYLSAQWPRDLHSYCGRPMVDRATQTSDDWKEVDRIKYVQKKTTLASGDSLEMKASFTFGRGCRGRQPRVAVRPPAGAPFKGITSLEVWRSSSRPTLRLPLRPPLRPPGTPRAPSPSLPARGPAGALRCQRMRSSVEGLNQEIERLVLKGISGAGTENEAELERVMGPTPEGHRAPIAELFHSTCSVDTQTPSGSEGLPNSASFCGTSRPDSPDCDKSGSPEPDAGGGQLSKLGTSPRINKFLAREPPDGCEKVKIIDEGRKHTTVPMAGDASDSISKPNSQFVLRPSQRSAFCPLVRNPFPPPGTDPFLLNERLQ</sequence>